<feature type="transmembrane region" description="Helical" evidence="9">
    <location>
        <begin position="328"/>
        <end position="349"/>
    </location>
</feature>
<evidence type="ECO:0000256" key="9">
    <source>
        <dbReference type="SAM" id="Phobius"/>
    </source>
</evidence>
<dbReference type="PANTHER" id="PTHR43562">
    <property type="entry name" value="NAPA-TYPE SODIUM/HYDROGEN ANTIPORTER"/>
    <property type="match status" value="1"/>
</dbReference>
<dbReference type="Proteomes" id="UP000677218">
    <property type="component" value="Unassembled WGS sequence"/>
</dbReference>
<evidence type="ECO:0000256" key="5">
    <source>
        <dbReference type="ARBA" id="ARBA00022692"/>
    </source>
</evidence>
<evidence type="ECO:0000256" key="3">
    <source>
        <dbReference type="ARBA" id="ARBA00022448"/>
    </source>
</evidence>
<dbReference type="GO" id="GO:0015297">
    <property type="term" value="F:antiporter activity"/>
    <property type="evidence" value="ECO:0007669"/>
    <property type="project" value="UniProtKB-KW"/>
</dbReference>
<dbReference type="SUPFAM" id="SSF51735">
    <property type="entry name" value="NAD(P)-binding Rossmann-fold domains"/>
    <property type="match status" value="1"/>
</dbReference>
<feature type="transmembrane region" description="Helical" evidence="9">
    <location>
        <begin position="6"/>
        <end position="25"/>
    </location>
</feature>
<dbReference type="InterPro" id="IPR003148">
    <property type="entry name" value="RCK_N"/>
</dbReference>
<dbReference type="InterPro" id="IPR006153">
    <property type="entry name" value="Cation/H_exchanger_TM"/>
</dbReference>
<dbReference type="GO" id="GO:0008324">
    <property type="term" value="F:monoatomic cation transmembrane transporter activity"/>
    <property type="evidence" value="ECO:0007669"/>
    <property type="project" value="InterPro"/>
</dbReference>
<evidence type="ECO:0000256" key="4">
    <source>
        <dbReference type="ARBA" id="ARBA00022449"/>
    </source>
</evidence>
<dbReference type="AlphaFoldDB" id="A0A916VHP1"/>
<comment type="similarity">
    <text evidence="2">Belongs to the monovalent cation:proton antiporter 2 (CPA2) transporter (TC 2.A.37) family.</text>
</comment>
<evidence type="ECO:0000256" key="2">
    <source>
        <dbReference type="ARBA" id="ARBA00005551"/>
    </source>
</evidence>
<dbReference type="InterPro" id="IPR038770">
    <property type="entry name" value="Na+/solute_symporter_sf"/>
</dbReference>
<dbReference type="Gene3D" id="3.30.70.1450">
    <property type="entry name" value="Regulator of K+ conductance, C-terminal domain"/>
    <property type="match status" value="1"/>
</dbReference>
<dbReference type="PANTHER" id="PTHR43562:SF1">
    <property type="entry name" value="NA(+)_H(+) ANTIPORTER YJBQ-RELATED"/>
    <property type="match status" value="1"/>
</dbReference>
<feature type="transmembrane region" description="Helical" evidence="9">
    <location>
        <begin position="298"/>
        <end position="322"/>
    </location>
</feature>
<gene>
    <name evidence="11" type="primary">kefB</name>
    <name evidence="11" type="ORF">LCB40_03980</name>
</gene>
<dbReference type="SUPFAM" id="SSF116726">
    <property type="entry name" value="TrkA C-terminal domain-like"/>
    <property type="match status" value="1"/>
</dbReference>
<reference evidence="11" key="1">
    <citation type="submission" date="2020-08" db="EMBL/GenBank/DDBJ databases">
        <title>Taxonomic study for Lactobacillus species isolated from hardwood bark.</title>
        <authorList>
            <person name="Tohno M."/>
            <person name="Tanizawa Y."/>
        </authorList>
    </citation>
    <scope>NUCLEOTIDE SEQUENCE</scope>
    <source>
        <strain evidence="11">B40</strain>
    </source>
</reference>
<keyword evidence="5 9" id="KW-0812">Transmembrane</keyword>
<keyword evidence="12" id="KW-1185">Reference proteome</keyword>
<feature type="transmembrane region" description="Helical" evidence="9">
    <location>
        <begin position="55"/>
        <end position="72"/>
    </location>
</feature>
<evidence type="ECO:0000256" key="8">
    <source>
        <dbReference type="ARBA" id="ARBA00023136"/>
    </source>
</evidence>
<feature type="transmembrane region" description="Helical" evidence="9">
    <location>
        <begin position="123"/>
        <end position="143"/>
    </location>
</feature>
<accession>A0A916VHP1</accession>
<evidence type="ECO:0000313" key="11">
    <source>
        <dbReference type="EMBL" id="GFZ26518.1"/>
    </source>
</evidence>
<dbReference type="RefSeq" id="WP_212780218.1">
    <property type="nucleotide sequence ID" value="NZ_BMAY01000002.1"/>
</dbReference>
<dbReference type="GO" id="GO:1902600">
    <property type="term" value="P:proton transmembrane transport"/>
    <property type="evidence" value="ECO:0007669"/>
    <property type="project" value="InterPro"/>
</dbReference>
<feature type="transmembrane region" description="Helical" evidence="9">
    <location>
        <begin position="93"/>
        <end position="117"/>
    </location>
</feature>
<dbReference type="InterPro" id="IPR036291">
    <property type="entry name" value="NAD(P)-bd_dom_sf"/>
</dbReference>
<keyword evidence="6 9" id="KW-1133">Transmembrane helix</keyword>
<evidence type="ECO:0000256" key="7">
    <source>
        <dbReference type="ARBA" id="ARBA00023065"/>
    </source>
</evidence>
<dbReference type="GO" id="GO:0016020">
    <property type="term" value="C:membrane"/>
    <property type="evidence" value="ECO:0007669"/>
    <property type="project" value="UniProtKB-SubCell"/>
</dbReference>
<feature type="domain" description="RCK C-terminal" evidence="10">
    <location>
        <begin position="523"/>
        <end position="604"/>
    </location>
</feature>
<dbReference type="EMBL" id="BMAY01000002">
    <property type="protein sequence ID" value="GFZ26518.1"/>
    <property type="molecule type" value="Genomic_DNA"/>
</dbReference>
<comment type="caution">
    <text evidence="11">The sequence shown here is derived from an EMBL/GenBank/DDBJ whole genome shotgun (WGS) entry which is preliminary data.</text>
</comment>
<sequence length="606" mass="67124">MEQLSMLLVIFAALVIPIVMARFNLKNIPTAVAEIIVGIIIGKSGLHLVSNNSQLAFLADLGVILLMFLSGMEINFDLFKKEEGRPKEKVNPLYLALGGFISILVAAGILAALLRAFGLFKDVVLATIIFSTVALGVVIATLKEKEILNRPIGQTILLTAVFGEVIPLFGLTFYASINGGNGGTLWLIVFLFIAAIVLLLRFKRPYQWFTQITKSTTQVDIRLAFFLIFTLVTVAETVGAENILGAFLAGIIMKLLQPSESTKDKLTSIGYGFFIPFFFIMTGVKLDLISLFTNAQALMLVPVLIICFFLAKMPVAVIYARFFNKRNALAGGFLTATTITIVLPALQVARKLNVMTSTQSAAFTLAAIVVCIVSPIIFNSKFELTPEDKIKERVTIVGATVSTVPVAQELHDKWYSVKMVATNEQYYNTYKSRVADMVLLKRDDESFEAANVYDCDILLVAYQNDDKNLEVAKWAKKHGVKRVIAYQNSPSAERIAEMKQEGIEIFNMFNIHVSAMRALIESPAFYDILLDSKSVLYDVVVKNSNYAGQRLMDWDFIGGLTVSRIRRDGKWISPHGTTIIELGDELLYTGQVTEADRAREVLSREV</sequence>
<evidence type="ECO:0000259" key="10">
    <source>
        <dbReference type="PROSITE" id="PS51202"/>
    </source>
</evidence>
<keyword evidence="4" id="KW-0050">Antiport</keyword>
<keyword evidence="3" id="KW-0813">Transport</keyword>
<organism evidence="11 12">
    <name type="scientific">Lactobacillus corticis</name>
    <dbReference type="NCBI Taxonomy" id="2201249"/>
    <lineage>
        <taxon>Bacteria</taxon>
        <taxon>Bacillati</taxon>
        <taxon>Bacillota</taxon>
        <taxon>Bacilli</taxon>
        <taxon>Lactobacillales</taxon>
        <taxon>Lactobacillaceae</taxon>
        <taxon>Lactobacillus</taxon>
    </lineage>
</organism>
<dbReference type="GO" id="GO:0006813">
    <property type="term" value="P:potassium ion transport"/>
    <property type="evidence" value="ECO:0007669"/>
    <property type="project" value="InterPro"/>
</dbReference>
<evidence type="ECO:0000256" key="6">
    <source>
        <dbReference type="ARBA" id="ARBA00022989"/>
    </source>
</evidence>
<keyword evidence="7" id="KW-0406">Ion transport</keyword>
<evidence type="ECO:0000313" key="12">
    <source>
        <dbReference type="Proteomes" id="UP000677218"/>
    </source>
</evidence>
<name>A0A916VHP1_9LACO</name>
<dbReference type="Pfam" id="PF00999">
    <property type="entry name" value="Na_H_Exchanger"/>
    <property type="match status" value="1"/>
</dbReference>
<protein>
    <submittedName>
        <fullName evidence="11">Potassium transporter Kef</fullName>
    </submittedName>
</protein>
<dbReference type="Gene3D" id="1.20.1530.20">
    <property type="match status" value="1"/>
</dbReference>
<keyword evidence="8 9" id="KW-0472">Membrane</keyword>
<dbReference type="InterPro" id="IPR036721">
    <property type="entry name" value="RCK_C_sf"/>
</dbReference>
<comment type="subcellular location">
    <subcellularLocation>
        <location evidence="1">Membrane</location>
        <topology evidence="1">Multi-pass membrane protein</topology>
    </subcellularLocation>
</comment>
<feature type="transmembrane region" description="Helical" evidence="9">
    <location>
        <begin position="183"/>
        <end position="202"/>
    </location>
</feature>
<dbReference type="Pfam" id="PF02254">
    <property type="entry name" value="TrkA_N"/>
    <property type="match status" value="1"/>
</dbReference>
<dbReference type="PROSITE" id="PS51202">
    <property type="entry name" value="RCK_C"/>
    <property type="match status" value="1"/>
</dbReference>
<proteinExistence type="inferred from homology"/>
<dbReference type="Gene3D" id="3.40.50.720">
    <property type="entry name" value="NAD(P)-binding Rossmann-like Domain"/>
    <property type="match status" value="1"/>
</dbReference>
<dbReference type="Pfam" id="PF02080">
    <property type="entry name" value="TrkA_C"/>
    <property type="match status" value="1"/>
</dbReference>
<evidence type="ECO:0000256" key="1">
    <source>
        <dbReference type="ARBA" id="ARBA00004141"/>
    </source>
</evidence>
<feature type="transmembrane region" description="Helical" evidence="9">
    <location>
        <begin position="268"/>
        <end position="286"/>
    </location>
</feature>
<feature type="transmembrane region" description="Helical" evidence="9">
    <location>
        <begin position="155"/>
        <end position="177"/>
    </location>
</feature>
<dbReference type="InterPro" id="IPR006037">
    <property type="entry name" value="RCK_C"/>
</dbReference>
<feature type="transmembrane region" description="Helical" evidence="9">
    <location>
        <begin position="361"/>
        <end position="378"/>
    </location>
</feature>
<feature type="transmembrane region" description="Helical" evidence="9">
    <location>
        <begin position="223"/>
        <end position="256"/>
    </location>
</feature>